<evidence type="ECO:0000256" key="2">
    <source>
        <dbReference type="ARBA" id="ARBA00023125"/>
    </source>
</evidence>
<evidence type="ECO:0000256" key="3">
    <source>
        <dbReference type="ARBA" id="ARBA00023163"/>
    </source>
</evidence>
<evidence type="ECO:0000313" key="8">
    <source>
        <dbReference type="Proteomes" id="UP000199517"/>
    </source>
</evidence>
<dbReference type="EMBL" id="FOMQ01000009">
    <property type="protein sequence ID" value="SFD92623.1"/>
    <property type="molecule type" value="Genomic_DNA"/>
</dbReference>
<dbReference type="Pfam" id="PF00440">
    <property type="entry name" value="TetR_N"/>
    <property type="match status" value="1"/>
</dbReference>
<dbReference type="SUPFAM" id="SSF46689">
    <property type="entry name" value="Homeodomain-like"/>
    <property type="match status" value="1"/>
</dbReference>
<dbReference type="PANTHER" id="PTHR30055:SF223">
    <property type="entry name" value="HTH-TYPE TRANSCRIPTIONAL REGULATOR UIDR"/>
    <property type="match status" value="1"/>
</dbReference>
<keyword evidence="2 4" id="KW-0238">DNA-binding</keyword>
<organism evidence="7 8">
    <name type="scientific">Paracidovorax konjaci</name>
    <dbReference type="NCBI Taxonomy" id="32040"/>
    <lineage>
        <taxon>Bacteria</taxon>
        <taxon>Pseudomonadati</taxon>
        <taxon>Pseudomonadota</taxon>
        <taxon>Betaproteobacteria</taxon>
        <taxon>Burkholderiales</taxon>
        <taxon>Comamonadaceae</taxon>
        <taxon>Paracidovorax</taxon>
    </lineage>
</organism>
<dbReference type="Proteomes" id="UP000199517">
    <property type="component" value="Unassembled WGS sequence"/>
</dbReference>
<gene>
    <name evidence="7" type="ORF">SAMN04489710_10930</name>
</gene>
<feature type="region of interest" description="Disordered" evidence="5">
    <location>
        <begin position="1"/>
        <end position="23"/>
    </location>
</feature>
<feature type="DNA-binding region" description="H-T-H motif" evidence="4">
    <location>
        <begin position="45"/>
        <end position="64"/>
    </location>
</feature>
<evidence type="ECO:0000259" key="6">
    <source>
        <dbReference type="PROSITE" id="PS50977"/>
    </source>
</evidence>
<dbReference type="GO" id="GO:0000976">
    <property type="term" value="F:transcription cis-regulatory region binding"/>
    <property type="evidence" value="ECO:0007669"/>
    <property type="project" value="TreeGrafter"/>
</dbReference>
<feature type="compositionally biased region" description="Low complexity" evidence="5">
    <location>
        <begin position="1"/>
        <end position="16"/>
    </location>
</feature>
<dbReference type="PANTHER" id="PTHR30055">
    <property type="entry name" value="HTH-TYPE TRANSCRIPTIONAL REGULATOR RUTR"/>
    <property type="match status" value="1"/>
</dbReference>
<evidence type="ECO:0000256" key="5">
    <source>
        <dbReference type="SAM" id="MobiDB-lite"/>
    </source>
</evidence>
<dbReference type="GO" id="GO:0003700">
    <property type="term" value="F:DNA-binding transcription factor activity"/>
    <property type="evidence" value="ECO:0007669"/>
    <property type="project" value="TreeGrafter"/>
</dbReference>
<dbReference type="InterPro" id="IPR036271">
    <property type="entry name" value="Tet_transcr_reg_TetR-rel_C_sf"/>
</dbReference>
<name>A0A1I1WGT0_9BURK</name>
<reference evidence="8" key="1">
    <citation type="submission" date="2016-10" db="EMBL/GenBank/DDBJ databases">
        <authorList>
            <person name="Varghese N."/>
            <person name="Submissions S."/>
        </authorList>
    </citation>
    <scope>NUCLEOTIDE SEQUENCE [LARGE SCALE GENOMIC DNA]</scope>
    <source>
        <strain evidence="8">DSM 7481</strain>
    </source>
</reference>
<keyword evidence="1" id="KW-0805">Transcription regulation</keyword>
<dbReference type="PROSITE" id="PS50977">
    <property type="entry name" value="HTH_TETR_2"/>
    <property type="match status" value="1"/>
</dbReference>
<evidence type="ECO:0000256" key="1">
    <source>
        <dbReference type="ARBA" id="ARBA00023015"/>
    </source>
</evidence>
<evidence type="ECO:0000256" key="4">
    <source>
        <dbReference type="PROSITE-ProRule" id="PRU00335"/>
    </source>
</evidence>
<dbReference type="STRING" id="32040.SAMN04489710_10930"/>
<feature type="domain" description="HTH tetR-type" evidence="6">
    <location>
        <begin position="22"/>
        <end position="82"/>
    </location>
</feature>
<proteinExistence type="predicted"/>
<keyword evidence="3" id="KW-0804">Transcription</keyword>
<dbReference type="PRINTS" id="PR00455">
    <property type="entry name" value="HTHTETR"/>
</dbReference>
<dbReference type="Gene3D" id="1.10.10.60">
    <property type="entry name" value="Homeodomain-like"/>
    <property type="match status" value="1"/>
</dbReference>
<dbReference type="Gene3D" id="1.10.357.10">
    <property type="entry name" value="Tetracycline Repressor, domain 2"/>
    <property type="match status" value="1"/>
</dbReference>
<dbReference type="InterPro" id="IPR009057">
    <property type="entry name" value="Homeodomain-like_sf"/>
</dbReference>
<dbReference type="RefSeq" id="WP_092953444.1">
    <property type="nucleotide sequence ID" value="NZ_FOMQ01000009.1"/>
</dbReference>
<dbReference type="OrthoDB" id="9809994at2"/>
<dbReference type="InterPro" id="IPR011075">
    <property type="entry name" value="TetR_C"/>
</dbReference>
<dbReference type="AlphaFoldDB" id="A0A1I1WGT0"/>
<keyword evidence="8" id="KW-1185">Reference proteome</keyword>
<evidence type="ECO:0000313" key="7">
    <source>
        <dbReference type="EMBL" id="SFD92623.1"/>
    </source>
</evidence>
<dbReference type="InterPro" id="IPR050109">
    <property type="entry name" value="HTH-type_TetR-like_transc_reg"/>
</dbReference>
<dbReference type="FunFam" id="1.10.10.60:FF:000141">
    <property type="entry name" value="TetR family transcriptional regulator"/>
    <property type="match status" value="1"/>
</dbReference>
<dbReference type="SUPFAM" id="SSF48498">
    <property type="entry name" value="Tetracyclin repressor-like, C-terminal domain"/>
    <property type="match status" value="1"/>
</dbReference>
<accession>A0A1I1WGT0</accession>
<dbReference type="InterPro" id="IPR001647">
    <property type="entry name" value="HTH_TetR"/>
</dbReference>
<dbReference type="Pfam" id="PF16859">
    <property type="entry name" value="TetR_C_11"/>
    <property type="match status" value="1"/>
</dbReference>
<sequence length="238" mass="26443">MPSKAPSPSSSPAAPKSARRKDARPGELIEAALDLFVEKGYAATKVDEVAARAGVSKGTLFLYFPSKEDLFKEVVRHNIGRHFADWDLEIEQFPYSTSDLLRHAYQLWWENIGATKASGISKLILSEAHNFPDIAAFYRVEVVEPSHRLIRRILQRGIDRGEFRVQDVDCAVYVVIAPLVFMMMWRHSGPCMPDALEMAPQRFIDAQVDNLLAGLCVRPGDTPDAAAAPQAQPARRAA</sequence>
<protein>
    <submittedName>
        <fullName evidence="7">DNA-binding transcriptional regulator, AcrR family</fullName>
    </submittedName>
</protein>